<accession>A0A8X6VUT0</accession>
<dbReference type="AlphaFoldDB" id="A0A8X6VUT0"/>
<gene>
    <name evidence="1" type="ORF">TNCV_2181341</name>
</gene>
<evidence type="ECO:0000313" key="2">
    <source>
        <dbReference type="Proteomes" id="UP000887159"/>
    </source>
</evidence>
<proteinExistence type="predicted"/>
<evidence type="ECO:0000313" key="1">
    <source>
        <dbReference type="EMBL" id="GFY22873.1"/>
    </source>
</evidence>
<protein>
    <submittedName>
        <fullName evidence="1">Uncharacterized protein</fullName>
    </submittedName>
</protein>
<dbReference type="EMBL" id="BMAU01021361">
    <property type="protein sequence ID" value="GFY22873.1"/>
    <property type="molecule type" value="Genomic_DNA"/>
</dbReference>
<reference evidence="1" key="1">
    <citation type="submission" date="2020-08" db="EMBL/GenBank/DDBJ databases">
        <title>Multicomponent nature underlies the extraordinary mechanical properties of spider dragline silk.</title>
        <authorList>
            <person name="Kono N."/>
            <person name="Nakamura H."/>
            <person name="Mori M."/>
            <person name="Yoshida Y."/>
            <person name="Ohtoshi R."/>
            <person name="Malay A.D."/>
            <person name="Moran D.A.P."/>
            <person name="Tomita M."/>
            <person name="Numata K."/>
            <person name="Arakawa K."/>
        </authorList>
    </citation>
    <scope>NUCLEOTIDE SEQUENCE</scope>
</reference>
<name>A0A8X6VUT0_TRICX</name>
<organism evidence="1 2">
    <name type="scientific">Trichonephila clavipes</name>
    <name type="common">Golden silk orbweaver</name>
    <name type="synonym">Nephila clavipes</name>
    <dbReference type="NCBI Taxonomy" id="2585209"/>
    <lineage>
        <taxon>Eukaryota</taxon>
        <taxon>Metazoa</taxon>
        <taxon>Ecdysozoa</taxon>
        <taxon>Arthropoda</taxon>
        <taxon>Chelicerata</taxon>
        <taxon>Arachnida</taxon>
        <taxon>Araneae</taxon>
        <taxon>Araneomorphae</taxon>
        <taxon>Entelegynae</taxon>
        <taxon>Araneoidea</taxon>
        <taxon>Nephilidae</taxon>
        <taxon>Trichonephila</taxon>
    </lineage>
</organism>
<dbReference type="Proteomes" id="UP000887159">
    <property type="component" value="Unassembled WGS sequence"/>
</dbReference>
<comment type="caution">
    <text evidence="1">The sequence shown here is derived from an EMBL/GenBank/DDBJ whole genome shotgun (WGS) entry which is preliminary data.</text>
</comment>
<sequence length="90" mass="10189">MAQLINRSDWSMVMSQSLGNHGTGVFVLARDLVNMLTRWYWARTHDMPAVIRYLDHWATAAPTLMEADEAGHLTGTSVHAPQRPRSRKLS</sequence>
<keyword evidence="2" id="KW-1185">Reference proteome</keyword>